<keyword evidence="2" id="KW-0805">Transcription regulation</keyword>
<dbReference type="Gene3D" id="1.10.10.10">
    <property type="entry name" value="Winged helix-like DNA-binding domain superfamily/Winged helix DNA-binding domain"/>
    <property type="match status" value="1"/>
</dbReference>
<dbReference type="PANTHER" id="PTHR43133">
    <property type="entry name" value="RNA POLYMERASE ECF-TYPE SIGMA FACTO"/>
    <property type="match status" value="1"/>
</dbReference>
<dbReference type="SUPFAM" id="SSF88659">
    <property type="entry name" value="Sigma3 and sigma4 domains of RNA polymerase sigma factors"/>
    <property type="match status" value="1"/>
</dbReference>
<dbReference type="GO" id="GO:0016987">
    <property type="term" value="F:sigma factor activity"/>
    <property type="evidence" value="ECO:0007669"/>
    <property type="project" value="UniProtKB-KW"/>
</dbReference>
<name>F3ZTI7_9BACE</name>
<dbReference type="InterPro" id="IPR013249">
    <property type="entry name" value="RNA_pol_sigma70_r4_t2"/>
</dbReference>
<feature type="domain" description="RNA polymerase sigma factor 70 region 4 type 2" evidence="6">
    <location>
        <begin position="125"/>
        <end position="171"/>
    </location>
</feature>
<proteinExistence type="inferred from homology"/>
<dbReference type="NCBIfam" id="TIGR02937">
    <property type="entry name" value="sigma70-ECF"/>
    <property type="match status" value="1"/>
</dbReference>
<evidence type="ECO:0000313" key="7">
    <source>
        <dbReference type="EMBL" id="EGJ71077.1"/>
    </source>
</evidence>
<evidence type="ECO:0000256" key="2">
    <source>
        <dbReference type="ARBA" id="ARBA00023015"/>
    </source>
</evidence>
<dbReference type="Gene3D" id="1.10.1740.10">
    <property type="match status" value="1"/>
</dbReference>
<protein>
    <submittedName>
        <fullName evidence="7">RNA polymerase, sigma-24 subunit, ECF subfamily</fullName>
    </submittedName>
</protein>
<dbReference type="OrthoDB" id="1056775at2"/>
<organism evidence="7 8">
    <name type="scientific">Bacteroides coprosuis DSM 18011</name>
    <dbReference type="NCBI Taxonomy" id="679937"/>
    <lineage>
        <taxon>Bacteria</taxon>
        <taxon>Pseudomonadati</taxon>
        <taxon>Bacteroidota</taxon>
        <taxon>Bacteroidia</taxon>
        <taxon>Bacteroidales</taxon>
        <taxon>Bacteroidaceae</taxon>
        <taxon>Bacteroides</taxon>
    </lineage>
</organism>
<reference evidence="7 8" key="1">
    <citation type="journal article" date="2011" name="Stand. Genomic Sci.">
        <title>Non-contiguous finished genome sequence of Bacteroides coprosuis type strain (PC139).</title>
        <authorList>
            <person name="Land M."/>
            <person name="Held B."/>
            <person name="Gronow S."/>
            <person name="Abt B."/>
            <person name="Lucas S."/>
            <person name="Del Rio T.G."/>
            <person name="Nolan M."/>
            <person name="Tice H."/>
            <person name="Cheng J.F."/>
            <person name="Pitluck S."/>
            <person name="Liolios K."/>
            <person name="Pagani I."/>
            <person name="Ivanova N."/>
            <person name="Mavromatis K."/>
            <person name="Mikhailova N."/>
            <person name="Pati A."/>
            <person name="Tapia R."/>
            <person name="Han C."/>
            <person name="Goodwin L."/>
            <person name="Chen A."/>
            <person name="Palaniappan K."/>
            <person name="Hauser L."/>
            <person name="Brambilla E.M."/>
            <person name="Rohde M."/>
            <person name="Goker M."/>
            <person name="Detter J.C."/>
            <person name="Woyke T."/>
            <person name="Bristow J."/>
            <person name="Eisen J.A."/>
            <person name="Markowitz V."/>
            <person name="Hugenholtz P."/>
            <person name="Kyrpides N.C."/>
            <person name="Klenk H.P."/>
            <person name="Lapidus A."/>
        </authorList>
    </citation>
    <scope>NUCLEOTIDE SEQUENCE</scope>
    <source>
        <strain evidence="7 8">DSM 18011</strain>
    </source>
</reference>
<accession>F3ZTI7</accession>
<dbReference type="SUPFAM" id="SSF88946">
    <property type="entry name" value="Sigma2 domain of RNA polymerase sigma factors"/>
    <property type="match status" value="1"/>
</dbReference>
<dbReference type="AlphaFoldDB" id="F3ZTI7"/>
<dbReference type="PANTHER" id="PTHR43133:SF46">
    <property type="entry name" value="RNA POLYMERASE SIGMA-70 FACTOR ECF SUBFAMILY"/>
    <property type="match status" value="1"/>
</dbReference>
<evidence type="ECO:0000313" key="8">
    <source>
        <dbReference type="Proteomes" id="UP000018439"/>
    </source>
</evidence>
<dbReference type="GO" id="GO:0006352">
    <property type="term" value="P:DNA-templated transcription initiation"/>
    <property type="evidence" value="ECO:0007669"/>
    <property type="project" value="InterPro"/>
</dbReference>
<evidence type="ECO:0000259" key="5">
    <source>
        <dbReference type="Pfam" id="PF04542"/>
    </source>
</evidence>
<dbReference type="STRING" id="679937.Bcop_0864"/>
<evidence type="ECO:0000259" key="6">
    <source>
        <dbReference type="Pfam" id="PF08281"/>
    </source>
</evidence>
<dbReference type="InterPro" id="IPR039425">
    <property type="entry name" value="RNA_pol_sigma-70-like"/>
</dbReference>
<sequence length="184" mass="21699">MEELELSNLCKKRDARAQKELYELYANRLYAICIRYSGDRDTAQDLLHDGFIKILCSFEKFTWRGEGSLRAWMDRIMVNTSLQYLRDKKKIGQEIELEQIPDPENDEPNDNDIDSIPQKVLFQFIKDLPDGYRTVFNLYVLEKKSHREIGEILGINERSSASQLFRAKKTLAERINEWMDEQGK</sequence>
<dbReference type="InterPro" id="IPR007627">
    <property type="entry name" value="RNA_pol_sigma70_r2"/>
</dbReference>
<feature type="domain" description="RNA polymerase sigma-70 region 2" evidence="5">
    <location>
        <begin position="21"/>
        <end position="90"/>
    </location>
</feature>
<dbReference type="Pfam" id="PF08281">
    <property type="entry name" value="Sigma70_r4_2"/>
    <property type="match status" value="1"/>
</dbReference>
<comment type="similarity">
    <text evidence="1">Belongs to the sigma-70 factor family. ECF subfamily.</text>
</comment>
<dbReference type="EMBL" id="CM001167">
    <property type="protein sequence ID" value="EGJ71077.1"/>
    <property type="molecule type" value="Genomic_DNA"/>
</dbReference>
<keyword evidence="4" id="KW-0804">Transcription</keyword>
<evidence type="ECO:0000256" key="3">
    <source>
        <dbReference type="ARBA" id="ARBA00023082"/>
    </source>
</evidence>
<dbReference type="InterPro" id="IPR014284">
    <property type="entry name" value="RNA_pol_sigma-70_dom"/>
</dbReference>
<dbReference type="InterPro" id="IPR013324">
    <property type="entry name" value="RNA_pol_sigma_r3/r4-like"/>
</dbReference>
<dbReference type="eggNOG" id="COG1595">
    <property type="taxonomic scope" value="Bacteria"/>
</dbReference>
<evidence type="ECO:0000256" key="4">
    <source>
        <dbReference type="ARBA" id="ARBA00023163"/>
    </source>
</evidence>
<gene>
    <name evidence="7" type="ORF">Bcop_0864</name>
</gene>
<dbReference type="GO" id="GO:0003677">
    <property type="term" value="F:DNA binding"/>
    <property type="evidence" value="ECO:0007669"/>
    <property type="project" value="InterPro"/>
</dbReference>
<dbReference type="Proteomes" id="UP000018439">
    <property type="component" value="Chromosome"/>
</dbReference>
<dbReference type="InterPro" id="IPR036388">
    <property type="entry name" value="WH-like_DNA-bd_sf"/>
</dbReference>
<dbReference type="InterPro" id="IPR013325">
    <property type="entry name" value="RNA_pol_sigma_r2"/>
</dbReference>
<dbReference type="HOGENOM" id="CLU_047691_3_2_10"/>
<evidence type="ECO:0000256" key="1">
    <source>
        <dbReference type="ARBA" id="ARBA00010641"/>
    </source>
</evidence>
<dbReference type="Pfam" id="PF04542">
    <property type="entry name" value="Sigma70_r2"/>
    <property type="match status" value="1"/>
</dbReference>
<keyword evidence="8" id="KW-1185">Reference proteome</keyword>
<keyword evidence="3" id="KW-0731">Sigma factor</keyword>